<keyword evidence="3" id="KW-1185">Reference proteome</keyword>
<dbReference type="InterPro" id="IPR039512">
    <property type="entry name" value="RCHY1_zinc-ribbon"/>
</dbReference>
<organism evidence="2 3">
    <name type="scientific">Staphylococcus warneri</name>
    <dbReference type="NCBI Taxonomy" id="1292"/>
    <lineage>
        <taxon>Bacteria</taxon>
        <taxon>Bacillati</taxon>
        <taxon>Bacillota</taxon>
        <taxon>Bacilli</taxon>
        <taxon>Bacillales</taxon>
        <taxon>Staphylococcaceae</taxon>
        <taxon>Staphylococcus</taxon>
    </lineage>
</organism>
<dbReference type="Proteomes" id="UP000814367">
    <property type="component" value="Unassembled WGS sequence"/>
</dbReference>
<dbReference type="Pfam" id="PF14599">
    <property type="entry name" value="zinc_ribbon_6"/>
    <property type="match status" value="1"/>
</dbReference>
<accession>A0ABS9NHM0</accession>
<dbReference type="EMBL" id="JAANHJ010000001">
    <property type="protein sequence ID" value="MCG6226013.1"/>
    <property type="molecule type" value="Genomic_DNA"/>
</dbReference>
<feature type="domain" description="RCHY1 zinc-ribbon" evidence="1">
    <location>
        <begin position="6"/>
        <end position="58"/>
    </location>
</feature>
<sequence length="67" mass="7810">MSMKRDIDKMFRNLEKDMKSEVSKQAMNDKHEIVCPECDKNRKISFKNGKGKCPKCGSTITLDLNWE</sequence>
<reference evidence="2 3" key="1">
    <citation type="submission" date="2020-03" db="EMBL/GenBank/DDBJ databases">
        <title>Comparative genetics of Staphylococcus warneri persistents from caprine mastitis.</title>
        <authorList>
            <person name="Franca C.A."/>
            <person name="Rosa D.S."/>
            <person name="Silva A."/>
            <person name="Rodrigues D.L.N."/>
            <person name="Santos R.G."/>
            <person name="Castillo R.E.H."/>
            <person name="Moreira M.A.S."/>
            <person name="Lima M.C."/>
            <person name="Gouveia G.V."/>
            <person name="Gouveia J.J.S."/>
            <person name="Souza R.F.S."/>
            <person name="Bertram B."/>
            <person name="Azevedo V."/>
            <person name="Costa M."/>
        </authorList>
    </citation>
    <scope>NUCLEOTIDE SEQUENCE [LARGE SCALE GENOMIC DNA]</scope>
    <source>
        <strain evidence="2 3">Cap 9.2</strain>
    </source>
</reference>
<comment type="caution">
    <text evidence="2">The sequence shown here is derived from an EMBL/GenBank/DDBJ whole genome shotgun (WGS) entry which is preliminary data.</text>
</comment>
<name>A0ABS9NHM0_STAWA</name>
<proteinExistence type="predicted"/>
<evidence type="ECO:0000313" key="3">
    <source>
        <dbReference type="Proteomes" id="UP000814367"/>
    </source>
</evidence>
<evidence type="ECO:0000313" key="2">
    <source>
        <dbReference type="EMBL" id="MCG6226013.1"/>
    </source>
</evidence>
<dbReference type="RefSeq" id="WP_058714323.1">
    <property type="nucleotide sequence ID" value="NZ_CP049802.1"/>
</dbReference>
<evidence type="ECO:0000259" key="1">
    <source>
        <dbReference type="Pfam" id="PF14599"/>
    </source>
</evidence>
<gene>
    <name evidence="2" type="ORF">G8J23_08455</name>
</gene>
<protein>
    <recommendedName>
        <fullName evidence="1">RCHY1 zinc-ribbon domain-containing protein</fullName>
    </recommendedName>
</protein>